<evidence type="ECO:0000256" key="5">
    <source>
        <dbReference type="ARBA" id="ARBA00023065"/>
    </source>
</evidence>
<dbReference type="InterPro" id="IPR000711">
    <property type="entry name" value="ATPase_OSCP/dsu"/>
</dbReference>
<organism evidence="8">
    <name type="scientific">Nitophyllum punctatum</name>
    <dbReference type="NCBI Taxonomy" id="158729"/>
    <lineage>
        <taxon>Eukaryota</taxon>
        <taxon>Rhodophyta</taxon>
        <taxon>Florideophyceae</taxon>
        <taxon>Rhodymeniophycidae</taxon>
        <taxon>Ceramiales</taxon>
        <taxon>Delesseriaceae</taxon>
        <taxon>Nitophylloideae</taxon>
        <taxon>Nitophyllum</taxon>
    </lineage>
</organism>
<evidence type="ECO:0000313" key="8">
    <source>
        <dbReference type="EMBL" id="QCI07645.1"/>
    </source>
</evidence>
<dbReference type="Pfam" id="PF00213">
    <property type="entry name" value="OSCP"/>
    <property type="match status" value="1"/>
</dbReference>
<evidence type="ECO:0000256" key="7">
    <source>
        <dbReference type="ARBA" id="ARBA00023310"/>
    </source>
</evidence>
<dbReference type="PRINTS" id="PR00125">
    <property type="entry name" value="ATPASEDELTA"/>
</dbReference>
<dbReference type="PROSITE" id="PS00389">
    <property type="entry name" value="ATPASE_DELTA"/>
    <property type="match status" value="1"/>
</dbReference>
<comment type="similarity">
    <text evidence="2">Belongs to the ATPase delta chain family.</text>
</comment>
<geneLocation type="plastid" evidence="8"/>
<dbReference type="InterPro" id="IPR020781">
    <property type="entry name" value="ATPase_OSCP/d_CS"/>
</dbReference>
<dbReference type="GO" id="GO:0016020">
    <property type="term" value="C:membrane"/>
    <property type="evidence" value="ECO:0007669"/>
    <property type="project" value="UniProtKB-SubCell"/>
</dbReference>
<evidence type="ECO:0000256" key="2">
    <source>
        <dbReference type="ARBA" id="ARBA00007046"/>
    </source>
</evidence>
<name>A0A4D6X1G2_9FLOR</name>
<accession>A0A4D6X1G2</accession>
<dbReference type="PANTHER" id="PTHR11910">
    <property type="entry name" value="ATP SYNTHASE DELTA CHAIN"/>
    <property type="match status" value="1"/>
</dbReference>
<dbReference type="AlphaFoldDB" id="A0A4D6X1G2"/>
<dbReference type="SUPFAM" id="SSF47928">
    <property type="entry name" value="N-terminal domain of the delta subunit of the F1F0-ATP synthase"/>
    <property type="match status" value="1"/>
</dbReference>
<sequence>MNNTNIRDKISVPYAEALLELAKKSNLITEMAKDLSFISEVLSQSSDLQLILANPLVSVSAKKNILDQLFVDKINRSALNFLLVLVDRRRIYLLLTIINKYLELNYLLESITIAELFTTVSFNEEQQSALVEKLKVMTNSKNIKLVITINSNLIGGFIVKIGSKVIDASISGKLHKMSFYLNTN</sequence>
<keyword evidence="4" id="KW-0375">Hydrogen ion transport</keyword>
<keyword evidence="7" id="KW-0066">ATP synthesis</keyword>
<evidence type="ECO:0000256" key="6">
    <source>
        <dbReference type="ARBA" id="ARBA00023136"/>
    </source>
</evidence>
<dbReference type="InterPro" id="IPR026015">
    <property type="entry name" value="ATP_synth_OSCP/delta_N_sf"/>
</dbReference>
<keyword evidence="3" id="KW-0813">Transport</keyword>
<keyword evidence="5" id="KW-0406">Ion transport</keyword>
<evidence type="ECO:0000256" key="1">
    <source>
        <dbReference type="ARBA" id="ARBA00004370"/>
    </source>
</evidence>
<dbReference type="HAMAP" id="MF_01416">
    <property type="entry name" value="ATP_synth_delta_bact"/>
    <property type="match status" value="1"/>
</dbReference>
<dbReference type="EMBL" id="MK814699">
    <property type="protein sequence ID" value="QCI07645.1"/>
    <property type="molecule type" value="Genomic_DNA"/>
</dbReference>
<evidence type="ECO:0000256" key="3">
    <source>
        <dbReference type="ARBA" id="ARBA00022448"/>
    </source>
</evidence>
<comment type="subcellular location">
    <subcellularLocation>
        <location evidence="1">Membrane</location>
    </subcellularLocation>
</comment>
<reference evidence="8" key="2">
    <citation type="submission" date="2019-04" db="EMBL/GenBank/DDBJ databases">
        <authorList>
            <person name="Pasella M."/>
        </authorList>
    </citation>
    <scope>NUCLEOTIDE SEQUENCE</scope>
    <source>
        <strain evidence="8">PD2930</strain>
    </source>
</reference>
<protein>
    <submittedName>
        <fullName evidence="8">ATP synthase CF1 subunit delta</fullName>
    </submittedName>
</protein>
<gene>
    <name evidence="8" type="primary">atpD</name>
</gene>
<dbReference type="Gene3D" id="1.10.520.20">
    <property type="entry name" value="N-terminal domain of the delta subunit of the F1F0-ATP synthase"/>
    <property type="match status" value="1"/>
</dbReference>
<reference evidence="8" key="1">
    <citation type="journal article" date="2019" name="Mol. Phylogenet. Evol.">
        <title>Morphological evolution and classification of the red algal order Ceramiales inferred using plastid phylogenomics.</title>
        <authorList>
            <person name="Diaz-Tapia P."/>
            <person name="Pasella M.M."/>
            <person name="Verbruggen H."/>
            <person name="Maggs C.A."/>
        </authorList>
    </citation>
    <scope>NUCLEOTIDE SEQUENCE</scope>
    <source>
        <strain evidence="8">PD2930</strain>
    </source>
</reference>
<keyword evidence="8" id="KW-0934">Plastid</keyword>
<proteinExistence type="inferred from homology"/>
<dbReference type="NCBIfam" id="TIGR01145">
    <property type="entry name" value="ATP_synt_delta"/>
    <property type="match status" value="1"/>
</dbReference>
<keyword evidence="6" id="KW-0472">Membrane</keyword>
<evidence type="ECO:0000256" key="4">
    <source>
        <dbReference type="ARBA" id="ARBA00022781"/>
    </source>
</evidence>
<dbReference type="GO" id="GO:0046933">
    <property type="term" value="F:proton-transporting ATP synthase activity, rotational mechanism"/>
    <property type="evidence" value="ECO:0007669"/>
    <property type="project" value="InterPro"/>
</dbReference>